<dbReference type="KEGG" id="fri:FraEuI1c_4415"/>
<evidence type="ECO:0000256" key="1">
    <source>
        <dbReference type="SAM" id="MobiDB-lite"/>
    </source>
</evidence>
<sequence length="501" mass="52907">MMPPPVRSAPGVHRLGTQGLVHYIAYGPVWAKAAGQPDVLGFAPVASSLGGPSLADCDRWFGAYASPVGSGAESSVCRLVDEGLALVAVRGEIGADPRLDARGYLLIGNADDLTAELALRLWPRPSHGGDPGARGDRPTAVANGQAGARPETAFAAVFEALARTHDDADGRGHHEPITVHALAGLAVPAWRIAERAGAVDQAVLARLVAAALRYGSAGDRDRRLWVAPGAAADSEALGWCLFGLLRHPALRPVAGEPTFVAAQDWPLPGAPARPVPRFVFSASAVARPVDRDPLFVRLGDGWSPDPVVFARAGELLAAEYLAELAAAQTDPSSARPSSVDAPAGRPFTERLARLPPVDPTSTRSIADWCARLLSAPGPEPRVARLEAEVARLQEDLARREPERVSALRERAESSARLAAADEEIRRLQTELDAATRRAEAAEQEAEQAAERVTEQVADREEPGEDDLARPPDEPGARGGDLAWVLLIVAVVELLVIAILTT</sequence>
<keyword evidence="2" id="KW-0812">Transmembrane</keyword>
<evidence type="ECO:0000256" key="2">
    <source>
        <dbReference type="SAM" id="Phobius"/>
    </source>
</evidence>
<keyword evidence="4" id="KW-1185">Reference proteome</keyword>
<dbReference type="Proteomes" id="UP000002484">
    <property type="component" value="Chromosome"/>
</dbReference>
<feature type="compositionally biased region" description="Basic and acidic residues" evidence="1">
    <location>
        <begin position="448"/>
        <end position="475"/>
    </location>
</feature>
<feature type="transmembrane region" description="Helical" evidence="2">
    <location>
        <begin position="481"/>
        <end position="500"/>
    </location>
</feature>
<dbReference type="InParanoid" id="E3IU74"/>
<accession>E3IU74</accession>
<evidence type="ECO:0000313" key="3">
    <source>
        <dbReference type="EMBL" id="ADP82411.1"/>
    </source>
</evidence>
<reference evidence="3 4" key="1">
    <citation type="submission" date="2010-10" db="EMBL/GenBank/DDBJ databases">
        <title>Complete sequence of Frankia sp. EuI1c.</title>
        <authorList>
            <consortium name="US DOE Joint Genome Institute"/>
            <person name="Lucas S."/>
            <person name="Copeland A."/>
            <person name="Lapidus A."/>
            <person name="Cheng J.-F."/>
            <person name="Bruce D."/>
            <person name="Goodwin L."/>
            <person name="Pitluck S."/>
            <person name="Chertkov O."/>
            <person name="Detter J.C."/>
            <person name="Han C."/>
            <person name="Tapia R."/>
            <person name="Land M."/>
            <person name="Hauser L."/>
            <person name="Jeffries C."/>
            <person name="Kyrpides N."/>
            <person name="Ivanova N."/>
            <person name="Mikhailova N."/>
            <person name="Beauchemin N."/>
            <person name="Sen A."/>
            <person name="Sur S.A."/>
            <person name="Gtari M."/>
            <person name="Wall L."/>
            <person name="Tisa L."/>
            <person name="Woyke T."/>
        </authorList>
    </citation>
    <scope>NUCLEOTIDE SEQUENCE [LARGE SCALE GENOMIC DNA]</scope>
    <source>
        <strain evidence="4">DSM 45817 / CECT 9037 / EuI1c</strain>
    </source>
</reference>
<organism evidence="3 4">
    <name type="scientific">Pseudofrankia inefficax (strain DSM 45817 / CECT 9037 / DDB 130130 / EuI1c)</name>
    <name type="common">Frankia inefficax</name>
    <dbReference type="NCBI Taxonomy" id="298654"/>
    <lineage>
        <taxon>Bacteria</taxon>
        <taxon>Bacillati</taxon>
        <taxon>Actinomycetota</taxon>
        <taxon>Actinomycetes</taxon>
        <taxon>Frankiales</taxon>
        <taxon>Frankiaceae</taxon>
        <taxon>Pseudofrankia</taxon>
    </lineage>
</organism>
<gene>
    <name evidence="3" type="ordered locus">FraEuI1c_4415</name>
</gene>
<protein>
    <submittedName>
        <fullName evidence="3">Uncharacterized protein</fullName>
    </submittedName>
</protein>
<evidence type="ECO:0000313" key="4">
    <source>
        <dbReference type="Proteomes" id="UP000002484"/>
    </source>
</evidence>
<feature type="region of interest" description="Disordered" evidence="1">
    <location>
        <begin position="329"/>
        <end position="361"/>
    </location>
</feature>
<keyword evidence="2" id="KW-0472">Membrane</keyword>
<keyword evidence="2" id="KW-1133">Transmembrane helix</keyword>
<dbReference type="HOGENOM" id="CLU_543762_0_0_11"/>
<feature type="region of interest" description="Disordered" evidence="1">
    <location>
        <begin position="440"/>
        <end position="475"/>
    </location>
</feature>
<dbReference type="AlphaFoldDB" id="E3IU74"/>
<proteinExistence type="predicted"/>
<name>E3IU74_PSEI1</name>
<dbReference type="EMBL" id="CP002299">
    <property type="protein sequence ID" value="ADP82411.1"/>
    <property type="molecule type" value="Genomic_DNA"/>
</dbReference>